<dbReference type="NCBIfam" id="NF033218">
    <property type="entry name" value="anchor_AmaP"/>
    <property type="match status" value="1"/>
</dbReference>
<reference evidence="2 3" key="1">
    <citation type="submission" date="2023-08" db="EMBL/GenBank/DDBJ databases">
        <title>Streptococcus ruminantium-associated sheep mastitis outbreak detected in Italy is distinct from bovine isolates.</title>
        <authorList>
            <person name="Rosa M.N."/>
            <person name="Vezina B."/>
            <person name="Tola S."/>
        </authorList>
    </citation>
    <scope>NUCLEOTIDE SEQUENCE [LARGE SCALE GENOMIC DNA]</scope>
    <source>
        <strain evidence="2 3">OM6730</strain>
    </source>
</reference>
<dbReference type="Proteomes" id="UP001228446">
    <property type="component" value="Unassembled WGS sequence"/>
</dbReference>
<organism evidence="2 3">
    <name type="scientific">Streptococcus ruminantium</name>
    <dbReference type="NCBI Taxonomy" id="1917441"/>
    <lineage>
        <taxon>Bacteria</taxon>
        <taxon>Bacillati</taxon>
        <taxon>Bacillota</taxon>
        <taxon>Bacilli</taxon>
        <taxon>Lactobacillales</taxon>
        <taxon>Streptococcaceae</taxon>
        <taxon>Streptococcus</taxon>
    </lineage>
</organism>
<feature type="transmembrane region" description="Helical" evidence="1">
    <location>
        <begin position="7"/>
        <end position="28"/>
    </location>
</feature>
<dbReference type="EMBL" id="JAVIBX010000009">
    <property type="protein sequence ID" value="MDQ8832882.1"/>
    <property type="molecule type" value="Genomic_DNA"/>
</dbReference>
<keyword evidence="1" id="KW-0472">Membrane</keyword>
<protein>
    <submittedName>
        <fullName evidence="2">Alkaline shock response membrane anchor protein AmaP</fullName>
    </submittedName>
</protein>
<feature type="transmembrane region" description="Helical" evidence="1">
    <location>
        <begin position="57"/>
        <end position="79"/>
    </location>
</feature>
<keyword evidence="1" id="KW-1133">Transmembrane helix</keyword>
<evidence type="ECO:0000313" key="3">
    <source>
        <dbReference type="Proteomes" id="UP001228446"/>
    </source>
</evidence>
<keyword evidence="1" id="KW-0812">Transmembrane</keyword>
<comment type="caution">
    <text evidence="2">The sequence shown here is derived from an EMBL/GenBank/DDBJ whole genome shotgun (WGS) entry which is preliminary data.</text>
</comment>
<evidence type="ECO:0000313" key="2">
    <source>
        <dbReference type="EMBL" id="MDQ8832882.1"/>
    </source>
</evidence>
<gene>
    <name evidence="2" type="primary">amaP</name>
    <name evidence="2" type="ORF">RFF62_03640</name>
</gene>
<keyword evidence="3" id="KW-1185">Reference proteome</keyword>
<sequence>MNRVKKISFVSFGFLLSLLVGILALMTVDKVRFPDQVSNLITSLYLKPALQSTLAPYIFWTATAVLIFLLMFILVVIFYPRLYTEVELEDTESGRLEIKKDAIESYIRTLIQEEGIMPSPAVKVKMFRNRFKVYASGRIVPKVDVPAKLAALEKEIRVGLEQFFGITKKLDYHVAVTHIEPKQKVTSSRVE</sequence>
<dbReference type="RefSeq" id="WP_308938073.1">
    <property type="nucleotide sequence ID" value="NZ_JAVIBP010000001.1"/>
</dbReference>
<evidence type="ECO:0000256" key="1">
    <source>
        <dbReference type="SAM" id="Phobius"/>
    </source>
</evidence>
<accession>A0ABU1B376</accession>
<proteinExistence type="predicted"/>
<name>A0ABU1B376_9STRE</name>